<dbReference type="CDD" id="cd14014">
    <property type="entry name" value="STKc_PknB_like"/>
    <property type="match status" value="1"/>
</dbReference>
<dbReference type="Gene3D" id="1.25.10.10">
    <property type="entry name" value="Leucine-rich Repeat Variant"/>
    <property type="match status" value="1"/>
</dbReference>
<dbReference type="InterPro" id="IPR008271">
    <property type="entry name" value="Ser/Thr_kinase_AS"/>
</dbReference>
<feature type="transmembrane region" description="Helical" evidence="5">
    <location>
        <begin position="547"/>
        <end position="568"/>
    </location>
</feature>
<dbReference type="AlphaFoldDB" id="A0A5S9IQJ1"/>
<dbReference type="PROSITE" id="PS50011">
    <property type="entry name" value="PROTEIN_KINASE_DOM"/>
    <property type="match status" value="1"/>
</dbReference>
<keyword evidence="1" id="KW-0808">Transferase</keyword>
<dbReference type="Gene3D" id="1.10.510.10">
    <property type="entry name" value="Transferase(Phosphotransferase) domain 1"/>
    <property type="match status" value="1"/>
</dbReference>
<dbReference type="SMART" id="SM00220">
    <property type="entry name" value="S_TKc"/>
    <property type="match status" value="1"/>
</dbReference>
<keyword evidence="7" id="KW-0723">Serine/threonine-protein kinase</keyword>
<keyword evidence="3 7" id="KW-0418">Kinase</keyword>
<evidence type="ECO:0000313" key="7">
    <source>
        <dbReference type="EMBL" id="BBM86263.1"/>
    </source>
</evidence>
<evidence type="ECO:0000256" key="1">
    <source>
        <dbReference type="ARBA" id="ARBA00022679"/>
    </source>
</evidence>
<feature type="transmembrane region" description="Helical" evidence="5">
    <location>
        <begin position="727"/>
        <end position="751"/>
    </location>
</feature>
<keyword evidence="4" id="KW-0067">ATP-binding</keyword>
<dbReference type="InterPro" id="IPR000719">
    <property type="entry name" value="Prot_kinase_dom"/>
</dbReference>
<dbReference type="KEGG" id="uam:UABAM_04649"/>
<evidence type="ECO:0000256" key="2">
    <source>
        <dbReference type="ARBA" id="ARBA00022741"/>
    </source>
</evidence>
<name>A0A5S9IQJ1_UABAM</name>
<evidence type="ECO:0000256" key="5">
    <source>
        <dbReference type="SAM" id="Phobius"/>
    </source>
</evidence>
<feature type="transmembrane region" description="Helical" evidence="5">
    <location>
        <begin position="580"/>
        <end position="596"/>
    </location>
</feature>
<dbReference type="SUPFAM" id="SSF56112">
    <property type="entry name" value="Protein kinase-like (PK-like)"/>
    <property type="match status" value="1"/>
</dbReference>
<dbReference type="OrthoDB" id="1039448at2"/>
<feature type="transmembrane region" description="Helical" evidence="5">
    <location>
        <begin position="522"/>
        <end position="540"/>
    </location>
</feature>
<proteinExistence type="predicted"/>
<keyword evidence="5" id="KW-0812">Transmembrane</keyword>
<dbReference type="Pfam" id="PF00069">
    <property type="entry name" value="Pkinase"/>
    <property type="match status" value="1"/>
</dbReference>
<feature type="domain" description="Protein kinase" evidence="6">
    <location>
        <begin position="106"/>
        <end position="375"/>
    </location>
</feature>
<feature type="transmembrane region" description="Helical" evidence="5">
    <location>
        <begin position="496"/>
        <end position="516"/>
    </location>
</feature>
<accession>A0A5S9IQJ1</accession>
<dbReference type="SUPFAM" id="SSF48371">
    <property type="entry name" value="ARM repeat"/>
    <property type="match status" value="1"/>
</dbReference>
<evidence type="ECO:0000256" key="3">
    <source>
        <dbReference type="ARBA" id="ARBA00022777"/>
    </source>
</evidence>
<sequence length="796" mass="91133">MDEKQFRTLWSKVVTPEVLDSDKISETYKSESMSYSHNITVFPQQQTFSDNGTIHSHNPSPADTFSEDGTVHCETPVDQATFSTRETTSPKDKAQIQTSLPAEEDYENYQEINRGGMGIIYKAEQKKLKREIAIKKTLPQMEKNKFVAESLVTAYLDHPNIVPIYEMDQNNNGDILLAMKLVKGVSWKDLLYPQTAEHKEKANEYNLQKHLEILINVCNAVNYAHSKGIVHCDLKPENIMIGDFGEVLVMDWGIAVDVHENFEKRTFHKSDITTPMGTPCYMSPELAEGRGKDISYATDIYLLGAILYEILQRQPPHTGKSMWLVLLAAKENKPVIFDASVPFDLQQICHKAMAKESGQRYTNINDFILEIEAYLTHQESIKIAHIGIQEIQISSNSFIYENLSRIIFRFERALEIWNKNKIAYKGIIEARIAYMRLALLDKKFALARRELGKLLEIIANTYVEKHKLISAEQRKSIFFLSEDLDSMENLESVLSILKVSLYTLLFIGTFVIFFTIDPNIGWINFAIAFLLCIPVLVRWLGEGFKFVLLCLMNLAIILSLSGFATYVVESKMTLHFPAQWKLFWFLAITILMLIPHRSKKATIHKKLNLNMKTLGNKEVNIKKTISDEIANLEHEDSQKRLKAQKTLIEIGQPSLPLLFEAASTESTPLRYNAIKTISQIDIGSRMVKNFILQRLKMESDEKIREQIRKNWGFLQENNLSPISSIGFFLLNTFVALIFAISITIFVLVLIKKSTFEFGTMSFCLFFITISGGHLVSTFWKKLVKKGKKEQGYYLVK</sequence>
<protein>
    <submittedName>
        <fullName evidence="7">Serine/threonine protein kinase</fullName>
    </submittedName>
</protein>
<dbReference type="GO" id="GO:0004674">
    <property type="term" value="F:protein serine/threonine kinase activity"/>
    <property type="evidence" value="ECO:0007669"/>
    <property type="project" value="UniProtKB-KW"/>
</dbReference>
<organism evidence="7 8">
    <name type="scientific">Uabimicrobium amorphum</name>
    <dbReference type="NCBI Taxonomy" id="2596890"/>
    <lineage>
        <taxon>Bacteria</taxon>
        <taxon>Pseudomonadati</taxon>
        <taxon>Planctomycetota</taxon>
        <taxon>Candidatus Uabimicrobiia</taxon>
        <taxon>Candidatus Uabimicrobiales</taxon>
        <taxon>Candidatus Uabimicrobiaceae</taxon>
        <taxon>Candidatus Uabimicrobium</taxon>
    </lineage>
</organism>
<evidence type="ECO:0000259" key="6">
    <source>
        <dbReference type="PROSITE" id="PS50011"/>
    </source>
</evidence>
<dbReference type="PROSITE" id="PS00108">
    <property type="entry name" value="PROTEIN_KINASE_ST"/>
    <property type="match status" value="1"/>
</dbReference>
<keyword evidence="8" id="KW-1185">Reference proteome</keyword>
<evidence type="ECO:0000256" key="4">
    <source>
        <dbReference type="ARBA" id="ARBA00022840"/>
    </source>
</evidence>
<dbReference type="GO" id="GO:0005524">
    <property type="term" value="F:ATP binding"/>
    <property type="evidence" value="ECO:0007669"/>
    <property type="project" value="UniProtKB-KW"/>
</dbReference>
<dbReference type="InterPro" id="IPR016024">
    <property type="entry name" value="ARM-type_fold"/>
</dbReference>
<reference evidence="7 8" key="1">
    <citation type="submission" date="2019-08" db="EMBL/GenBank/DDBJ databases">
        <title>Complete genome sequence of Candidatus Uab amorphum.</title>
        <authorList>
            <person name="Shiratori T."/>
            <person name="Suzuki S."/>
            <person name="Kakizawa Y."/>
            <person name="Ishida K."/>
        </authorList>
    </citation>
    <scope>NUCLEOTIDE SEQUENCE [LARGE SCALE GENOMIC DNA]</scope>
    <source>
        <strain evidence="7 8">SRT547</strain>
    </source>
</reference>
<evidence type="ECO:0000313" key="8">
    <source>
        <dbReference type="Proteomes" id="UP000326354"/>
    </source>
</evidence>
<dbReference type="InterPro" id="IPR011989">
    <property type="entry name" value="ARM-like"/>
</dbReference>
<dbReference type="RefSeq" id="WP_151970329.1">
    <property type="nucleotide sequence ID" value="NZ_AP019860.1"/>
</dbReference>
<keyword evidence="5" id="KW-0472">Membrane</keyword>
<dbReference type="PANTHER" id="PTHR43289">
    <property type="entry name" value="MITOGEN-ACTIVATED PROTEIN KINASE KINASE KINASE 20-RELATED"/>
    <property type="match status" value="1"/>
</dbReference>
<keyword evidence="5" id="KW-1133">Transmembrane helix</keyword>
<dbReference type="EMBL" id="AP019860">
    <property type="protein sequence ID" value="BBM86263.1"/>
    <property type="molecule type" value="Genomic_DNA"/>
</dbReference>
<gene>
    <name evidence="7" type="ORF">UABAM_04649</name>
</gene>
<feature type="transmembrane region" description="Helical" evidence="5">
    <location>
        <begin position="757"/>
        <end position="779"/>
    </location>
</feature>
<dbReference type="PANTHER" id="PTHR43289:SF6">
    <property type="entry name" value="SERINE_THREONINE-PROTEIN KINASE NEKL-3"/>
    <property type="match status" value="1"/>
</dbReference>
<keyword evidence="2" id="KW-0547">Nucleotide-binding</keyword>
<dbReference type="InterPro" id="IPR011009">
    <property type="entry name" value="Kinase-like_dom_sf"/>
</dbReference>
<dbReference type="Proteomes" id="UP000326354">
    <property type="component" value="Chromosome"/>
</dbReference>